<dbReference type="PANTHER" id="PTHR46292:SF1">
    <property type="entry name" value="COILED-COIL DOMAIN-CONTAINING PROTEIN 102A"/>
    <property type="match status" value="1"/>
</dbReference>
<evidence type="ECO:0000313" key="7">
    <source>
        <dbReference type="Proteomes" id="UP001353858"/>
    </source>
</evidence>
<keyword evidence="1 3" id="KW-0175">Coiled coil</keyword>
<evidence type="ECO:0000256" key="4">
    <source>
        <dbReference type="SAM" id="MobiDB-lite"/>
    </source>
</evidence>
<dbReference type="Pfam" id="PF01576">
    <property type="entry name" value="Myosin_tail_1"/>
    <property type="match status" value="1"/>
</dbReference>
<dbReference type="InterPro" id="IPR002928">
    <property type="entry name" value="Myosin_tail"/>
</dbReference>
<sequence length="531" mass="62122">MAQSTSGTSSRRHVRDQDTASVASSRYTDTEWEAKEALRQRELEEARARAAQMEKTMRWWSDCTANWREKWSKVRSERNKARDEAKQLRSKLDVALKDSNSFKREKQEFELQNEQLKKEIEKIHLLLLKHAGQFDSQLFEALGEDPLRDLSFHQNHDSPVKNCEDLQNGILGTSLVTCDSTSTSLLEFEKDGCIQEYVLQGAVPRQVLEIERKALENEGITNGFDSKSDKASSRKDDYDEDYLLQKMSMLQLRLEEATKTLQIEREEKIQLNRNVEKLSGECQEAKEKCEELRQARQDAVRELLSLQDQHQEEVQLIKADLQDEANSREGMDRRINDLRAELERLQTENAAEWGKRERLETEKLSLERENKKLRGELRDIQERLERKGRPLTNSDAELRQLQQELTDKNKEIADLKHSQNKLKKMVQDKITELAHTVRRAEQYETEVKKLRNRVEELKRDLAVAEDELDTASNNIRKLQRTNDELQEQVDSFQVQLQHLHTRLRNCSSSSLFSHRGTRLTEDGSDEDLNEY</sequence>
<comment type="caution">
    <text evidence="6">The sequence shown here is derived from an EMBL/GenBank/DDBJ whole genome shotgun (WGS) entry which is preliminary data.</text>
</comment>
<keyword evidence="7" id="KW-1185">Reference proteome</keyword>
<evidence type="ECO:0000256" key="3">
    <source>
        <dbReference type="SAM" id="Coils"/>
    </source>
</evidence>
<evidence type="ECO:0000313" key="6">
    <source>
        <dbReference type="EMBL" id="KAK4877560.1"/>
    </source>
</evidence>
<feature type="coiled-coil region" evidence="3">
    <location>
        <begin position="247"/>
        <end position="502"/>
    </location>
</feature>
<name>A0AAN7SQ60_9COLE</name>
<gene>
    <name evidence="6" type="ORF">RN001_010066</name>
</gene>
<accession>A0AAN7SQ60</accession>
<dbReference type="EMBL" id="JARPUR010000004">
    <property type="protein sequence ID" value="KAK4877560.1"/>
    <property type="molecule type" value="Genomic_DNA"/>
</dbReference>
<organism evidence="6 7">
    <name type="scientific">Aquatica leii</name>
    <dbReference type="NCBI Taxonomy" id="1421715"/>
    <lineage>
        <taxon>Eukaryota</taxon>
        <taxon>Metazoa</taxon>
        <taxon>Ecdysozoa</taxon>
        <taxon>Arthropoda</taxon>
        <taxon>Hexapoda</taxon>
        <taxon>Insecta</taxon>
        <taxon>Pterygota</taxon>
        <taxon>Neoptera</taxon>
        <taxon>Endopterygota</taxon>
        <taxon>Coleoptera</taxon>
        <taxon>Polyphaga</taxon>
        <taxon>Elateriformia</taxon>
        <taxon>Elateroidea</taxon>
        <taxon>Lampyridae</taxon>
        <taxon>Luciolinae</taxon>
        <taxon>Aquatica</taxon>
    </lineage>
</organism>
<dbReference type="Proteomes" id="UP001353858">
    <property type="component" value="Unassembled WGS sequence"/>
</dbReference>
<dbReference type="Gene3D" id="1.10.287.1490">
    <property type="match status" value="1"/>
</dbReference>
<reference evidence="7" key="1">
    <citation type="submission" date="2023-01" db="EMBL/GenBank/DDBJ databases">
        <title>Key to firefly adult light organ development and bioluminescence: homeobox transcription factors regulate luciferase expression and transportation to peroxisome.</title>
        <authorList>
            <person name="Fu X."/>
        </authorList>
    </citation>
    <scope>NUCLEOTIDE SEQUENCE [LARGE SCALE GENOMIC DNA]</scope>
</reference>
<feature type="compositionally biased region" description="Acidic residues" evidence="4">
    <location>
        <begin position="522"/>
        <end position="531"/>
    </location>
</feature>
<dbReference type="GO" id="GO:0016459">
    <property type="term" value="C:myosin complex"/>
    <property type="evidence" value="ECO:0007669"/>
    <property type="project" value="InterPro"/>
</dbReference>
<dbReference type="SUPFAM" id="SSF90257">
    <property type="entry name" value="Myosin rod fragments"/>
    <property type="match status" value="2"/>
</dbReference>
<evidence type="ECO:0000259" key="5">
    <source>
        <dbReference type="Pfam" id="PF01576"/>
    </source>
</evidence>
<evidence type="ECO:0000256" key="1">
    <source>
        <dbReference type="ARBA" id="ARBA00023054"/>
    </source>
</evidence>
<feature type="region of interest" description="Disordered" evidence="4">
    <location>
        <begin position="1"/>
        <end position="28"/>
    </location>
</feature>
<protein>
    <recommendedName>
        <fullName evidence="2">Coiled-coil domain-containing protein 102A</fullName>
    </recommendedName>
</protein>
<feature type="domain" description="Myosin tail" evidence="5">
    <location>
        <begin position="316"/>
        <end position="503"/>
    </location>
</feature>
<dbReference type="PANTHER" id="PTHR46292">
    <property type="entry name" value="COILED-COIL DOMAIN-CONTAINING PROTEIN 102A"/>
    <property type="match status" value="1"/>
</dbReference>
<proteinExistence type="predicted"/>
<feature type="region of interest" description="Disordered" evidence="4">
    <location>
        <begin position="510"/>
        <end position="531"/>
    </location>
</feature>
<feature type="coiled-coil region" evidence="3">
    <location>
        <begin position="34"/>
        <end position="126"/>
    </location>
</feature>
<dbReference type="AlphaFoldDB" id="A0AAN7SQ60"/>
<evidence type="ECO:0000256" key="2">
    <source>
        <dbReference type="ARBA" id="ARBA00040149"/>
    </source>
</evidence>